<dbReference type="GO" id="GO:0006508">
    <property type="term" value="P:proteolysis"/>
    <property type="evidence" value="ECO:0007669"/>
    <property type="project" value="UniProtKB-KW"/>
</dbReference>
<dbReference type="HOGENOM" id="CLU_000625_4_5_1"/>
<evidence type="ECO:0000313" key="15">
    <source>
        <dbReference type="Proteomes" id="UP000011115"/>
    </source>
</evidence>
<dbReference type="SUPFAM" id="SSF52025">
    <property type="entry name" value="PA domain"/>
    <property type="match status" value="1"/>
</dbReference>
<dbReference type="AlphaFoldDB" id="M1AXJ7"/>
<dbReference type="FunFam" id="3.50.30.30:FF:000005">
    <property type="entry name" value="subtilisin-like protease SBT1.5"/>
    <property type="match status" value="1"/>
</dbReference>
<evidence type="ECO:0000256" key="9">
    <source>
        <dbReference type="SAM" id="SignalP"/>
    </source>
</evidence>
<keyword evidence="2" id="KW-0964">Secreted</keyword>
<feature type="active site" description="Charge relay system" evidence="8">
    <location>
        <position position="201"/>
    </location>
</feature>
<keyword evidence="4 9" id="KW-0732">Signal</keyword>
<evidence type="ECO:0000313" key="14">
    <source>
        <dbReference type="EnsemblPlants" id="PGSC0003DMT400032512"/>
    </source>
</evidence>
<name>M1AXJ7_SOLTU</name>
<dbReference type="InterPro" id="IPR037045">
    <property type="entry name" value="S8pro/Inhibitor_I9_sf"/>
</dbReference>
<dbReference type="Gene3D" id="3.50.30.30">
    <property type="match status" value="1"/>
</dbReference>
<keyword evidence="3" id="KW-0645">Protease</keyword>
<evidence type="ECO:0000259" key="12">
    <source>
        <dbReference type="Pfam" id="PF05922"/>
    </source>
</evidence>
<keyword evidence="5" id="KW-0378">Hydrolase</keyword>
<keyword evidence="15" id="KW-1185">Reference proteome</keyword>
<dbReference type="Gene3D" id="3.30.70.80">
    <property type="entry name" value="Peptidase S8 propeptide/proteinase inhibitor I9"/>
    <property type="match status" value="1"/>
</dbReference>
<organism evidence="14 15">
    <name type="scientific">Solanum tuberosum</name>
    <name type="common">Potato</name>
    <dbReference type="NCBI Taxonomy" id="4113"/>
    <lineage>
        <taxon>Eukaryota</taxon>
        <taxon>Viridiplantae</taxon>
        <taxon>Streptophyta</taxon>
        <taxon>Embryophyta</taxon>
        <taxon>Tracheophyta</taxon>
        <taxon>Spermatophyta</taxon>
        <taxon>Magnoliopsida</taxon>
        <taxon>eudicotyledons</taxon>
        <taxon>Gunneridae</taxon>
        <taxon>Pentapetalae</taxon>
        <taxon>asterids</taxon>
        <taxon>lamiids</taxon>
        <taxon>Solanales</taxon>
        <taxon>Solanaceae</taxon>
        <taxon>Solanoideae</taxon>
        <taxon>Solaneae</taxon>
        <taxon>Solanum</taxon>
    </lineage>
</organism>
<dbReference type="InterPro" id="IPR000209">
    <property type="entry name" value="Peptidase_S8/S53_dom"/>
</dbReference>
<dbReference type="SUPFAM" id="SSF52743">
    <property type="entry name" value="Subtilisin-like"/>
    <property type="match status" value="1"/>
</dbReference>
<feature type="chain" id="PRO_5004011757" evidence="9">
    <location>
        <begin position="24"/>
        <end position="633"/>
    </location>
</feature>
<reference evidence="15" key="1">
    <citation type="journal article" date="2011" name="Nature">
        <title>Genome sequence and analysis of the tuber crop potato.</title>
        <authorList>
            <consortium name="The Potato Genome Sequencing Consortium"/>
        </authorList>
    </citation>
    <scope>NUCLEOTIDE SEQUENCE [LARGE SCALE GENOMIC DNA]</scope>
    <source>
        <strain evidence="15">cv. DM1-3 516 R44</strain>
    </source>
</reference>
<dbReference type="Pfam" id="PF17766">
    <property type="entry name" value="fn3_6"/>
    <property type="match status" value="1"/>
</dbReference>
<feature type="domain" description="PA" evidence="11">
    <location>
        <begin position="317"/>
        <end position="389"/>
    </location>
</feature>
<evidence type="ECO:0000256" key="6">
    <source>
        <dbReference type="ARBA" id="ARBA00022825"/>
    </source>
</evidence>
<feature type="active site" description="Charge relay system" evidence="8">
    <location>
        <position position="144"/>
    </location>
</feature>
<evidence type="ECO:0000256" key="5">
    <source>
        <dbReference type="ARBA" id="ARBA00022801"/>
    </source>
</evidence>
<dbReference type="CDD" id="cd02120">
    <property type="entry name" value="PA_subtilisin_like"/>
    <property type="match status" value="1"/>
</dbReference>
<sequence>MKMLKILVIFAVLGYFSWPSIQSDLEMYIVQVKSPKSQISVQSSRTELESWYSSFLPKTIATAGSDEKPRLIYSYHNVMKGFAARLSAEEVKEMEKKKGFISARPQMILPLHTTHTPNFLGLQQNMGLWRDSSYGKGVIIGVLDTGISPDHPSFSDKGMPPPPAKWKGGCDWNFFTKCNNKLIGVRTFLENGNSPLDDNGHLLMMGSISYPFPSVDVVSHSIYNDVVALGALTATQRGILVSCSAGNTGPHDSTLSNEALWILTVGASTLDRILKATVGNHKVFEGESVFHPKGHNPSYFPLFDPALNAADLDSRYCRTGTLNGRDIEGKLVLCMDGGCYSRIGKGQAVKDAGGVGMIIYNGPNGGFTKLADDHVLPALFITYQDGMNILAYMNSTSEPIARISFHGTIIGDKDAPVVASFSSRGPNLASPGILKPDIIGPGVNILAAWPTSTHTKSTFNIISGTSMSCPHLRHVNPSRANDPGLVYDTPFDDHLPYLCCLNYTNGQITDLLQHRVDCQTVRSISEAQLNYPSFSIKLGTSAQTYKRTVTNIGVAKSSYTVEIGPLLGVSVIVTPSTLNFSKLNQKLEYQVTFSIRANSSNNGVVQGFLKWTNNNHSVRSPIAIVVDTARLDF</sequence>
<dbReference type="Gramene" id="PGSC0003DMT400032512">
    <property type="protein sequence ID" value="PGSC0003DMT400032512"/>
    <property type="gene ID" value="PGSC0003DMG400012488"/>
</dbReference>
<reference evidence="14" key="2">
    <citation type="submission" date="2015-06" db="UniProtKB">
        <authorList>
            <consortium name="EnsemblPlants"/>
        </authorList>
    </citation>
    <scope>IDENTIFICATION</scope>
    <source>
        <strain evidence="14">DM1-3 516 R44</strain>
    </source>
</reference>
<dbReference type="Pfam" id="PF00082">
    <property type="entry name" value="Peptidase_S8"/>
    <property type="match status" value="1"/>
</dbReference>
<proteinExistence type="inferred from homology"/>
<protein>
    <submittedName>
        <fullName evidence="14">Serine protease</fullName>
    </submittedName>
</protein>
<keyword evidence="7" id="KW-0325">Glycoprotein</keyword>
<evidence type="ECO:0000259" key="10">
    <source>
        <dbReference type="Pfam" id="PF00082"/>
    </source>
</evidence>
<dbReference type="InterPro" id="IPR036852">
    <property type="entry name" value="Peptidase_S8/S53_dom_sf"/>
</dbReference>
<evidence type="ECO:0000259" key="13">
    <source>
        <dbReference type="Pfam" id="PF17766"/>
    </source>
</evidence>
<evidence type="ECO:0000256" key="8">
    <source>
        <dbReference type="PIRSR" id="PIRSR615500-1"/>
    </source>
</evidence>
<dbReference type="GO" id="GO:0004252">
    <property type="term" value="F:serine-type endopeptidase activity"/>
    <property type="evidence" value="ECO:0000318"/>
    <property type="project" value="GO_Central"/>
</dbReference>
<dbReference type="InterPro" id="IPR023827">
    <property type="entry name" value="Peptidase_S8_Asp-AS"/>
</dbReference>
<dbReference type="PANTHER" id="PTHR10795">
    <property type="entry name" value="PROPROTEIN CONVERTASE SUBTILISIN/KEXIN"/>
    <property type="match status" value="1"/>
</dbReference>
<comment type="similarity">
    <text evidence="1">Belongs to the peptidase S8 family.</text>
</comment>
<feature type="signal peptide" evidence="9">
    <location>
        <begin position="1"/>
        <end position="23"/>
    </location>
</feature>
<dbReference type="PaxDb" id="4113-PGSC0003DMT400032512"/>
<dbReference type="Pfam" id="PF05922">
    <property type="entry name" value="Inhibitor_I9"/>
    <property type="match status" value="1"/>
</dbReference>
<evidence type="ECO:0000256" key="2">
    <source>
        <dbReference type="ARBA" id="ARBA00022525"/>
    </source>
</evidence>
<dbReference type="InterPro" id="IPR003137">
    <property type="entry name" value="PA_domain"/>
</dbReference>
<dbReference type="PROSITE" id="PS00136">
    <property type="entry name" value="SUBTILASE_ASP"/>
    <property type="match status" value="1"/>
</dbReference>
<dbReference type="GO" id="GO:0005576">
    <property type="term" value="C:extracellular region"/>
    <property type="evidence" value="ECO:0000318"/>
    <property type="project" value="GO_Central"/>
</dbReference>
<dbReference type="InterPro" id="IPR045051">
    <property type="entry name" value="SBT"/>
</dbReference>
<dbReference type="eggNOG" id="ENOG502QPQR">
    <property type="taxonomic scope" value="Eukaryota"/>
</dbReference>
<dbReference type="Gene3D" id="3.40.50.200">
    <property type="entry name" value="Peptidase S8/S53 domain"/>
    <property type="match status" value="2"/>
</dbReference>
<dbReference type="InterPro" id="IPR041469">
    <property type="entry name" value="Subtilisin-like_FN3"/>
</dbReference>
<accession>M1AXJ7</accession>
<dbReference type="InterPro" id="IPR046450">
    <property type="entry name" value="PA_dom_sf"/>
</dbReference>
<dbReference type="FunFam" id="2.60.40.2310:FF:000001">
    <property type="entry name" value="Subtilisin-like protease SBT1.5"/>
    <property type="match status" value="1"/>
</dbReference>
<evidence type="ECO:0000259" key="11">
    <source>
        <dbReference type="Pfam" id="PF02225"/>
    </source>
</evidence>
<dbReference type="InterPro" id="IPR015500">
    <property type="entry name" value="Peptidase_S8_subtilisin-rel"/>
</dbReference>
<evidence type="ECO:0000256" key="3">
    <source>
        <dbReference type="ARBA" id="ARBA00022670"/>
    </source>
</evidence>
<evidence type="ECO:0000256" key="7">
    <source>
        <dbReference type="ARBA" id="ARBA00023180"/>
    </source>
</evidence>
<feature type="active site" description="Charge relay system" evidence="8">
    <location>
        <position position="466"/>
    </location>
</feature>
<dbReference type="InterPro" id="IPR010259">
    <property type="entry name" value="S8pro/Inhibitor_I9"/>
</dbReference>
<dbReference type="PRINTS" id="PR00723">
    <property type="entry name" value="SUBTILISIN"/>
</dbReference>
<feature type="domain" description="Subtilisin-like protease fibronectin type-III" evidence="13">
    <location>
        <begin position="528"/>
        <end position="624"/>
    </location>
</feature>
<dbReference type="EnsemblPlants" id="PGSC0003DMT400032512">
    <property type="protein sequence ID" value="PGSC0003DMT400032512"/>
    <property type="gene ID" value="PGSC0003DMG400012488"/>
</dbReference>
<dbReference type="Pfam" id="PF02225">
    <property type="entry name" value="PA"/>
    <property type="match status" value="1"/>
</dbReference>
<feature type="domain" description="Peptidase S8/S53" evidence="10">
    <location>
        <begin position="229"/>
        <end position="471"/>
    </location>
</feature>
<evidence type="ECO:0000256" key="1">
    <source>
        <dbReference type="ARBA" id="ARBA00011073"/>
    </source>
</evidence>
<keyword evidence="6" id="KW-0720">Serine protease</keyword>
<dbReference type="InParanoid" id="M1AXJ7"/>
<feature type="domain" description="Inhibitor I9" evidence="12">
    <location>
        <begin position="28"/>
        <end position="112"/>
    </location>
</feature>
<dbReference type="Proteomes" id="UP000011115">
    <property type="component" value="Unassembled WGS sequence"/>
</dbReference>
<dbReference type="Gene3D" id="2.60.40.2310">
    <property type="match status" value="1"/>
</dbReference>
<evidence type="ECO:0000256" key="4">
    <source>
        <dbReference type="ARBA" id="ARBA00022729"/>
    </source>
</evidence>